<dbReference type="Proteomes" id="UP001159363">
    <property type="component" value="Chromosome 2"/>
</dbReference>
<sequence length="1059" mass="119559">MWWTLPVDRRVSSGCSRSPCPCVLSLFHLHRTSPLRALRIAFSRVLHVPELGNVTTFSFGYVVPILDVGENTRDDRPAFVPFTRKRRPRREQVGRSAVLESSVKDERGESQIHSGCPVLDDRRGERTYSYWQRGQIFLRSYTESELLAITSRLTNGARSNTWKHKERNFTTESIHNRARDGAMVKPIDSRSGRPVFESPSSDPDFSFPWIPECRTFTVPYSHTPVRTPRRFASPATNALSQFPRHCKSTALERRLDVGENTRDDRPAFVPFTRKRRPRREQVGRSAVLESSVKDERGESQIHSGCPVLDDRRGERTYSYWQRGQIFLRSYTESELLAITSRLTNGARSNTWKHKERNFTTESIHNRARDGAMVKPIDSRSGRPVFESPSSDPDFSFPWIPECRTFTVPYSHTPVRTPRRFASPATNALSQFPRHCKSTALERRCWIRSPLDDIRDSFSWRVVIADGQLSDDFRGEEKEEEENIPNGHGIMFDILLTTSEPALLALNENRRSRLCLKWDRDLRVVRIHITSFGQGITKNSLALDSVCVVCSRRSRESGKFTANRYDTGVIARCEQEVLEHIAYSPSSSTRGIARTMYASHQSVLRVLHTNLRFPRFILWSDEAFSTVETGPDFLPPRSTDHLKEIAFRGCTARSVGGRGFTHTHTHASVCGASTTEPLHASVWKTVTTLSPHVVARWIGRGGPARWPPRSPGLTPPDSFLWGSSQDISIPDPGQHECLTNFDAVAERCPAPIAQGQDGRLVGGSRVRAWIPQRQIFSSHVAHMCTVNLSSDCSPLTEANPVQSPAEPPPDFRKWGIVQDDSACRRIFSGISRFPCFAHSSAVPFSSHFNLDSTNVDSTIVLCSIENSMSRTKPLRRNHCTPHARRSDDALEVRVSVARILPRFLTLDAQLNSPLNRNSSTGSHTSKSLRVSRRIENAGRVLLCEASHFNLVSRANIWRLTLYVLEGSKREYAYSRLPATFPLFALGATAEYFVYRNDALLSLHHLSDSSSTTDLTRMCGAHLQDPSIVLVWEESDSLDGCCKLFVTCHCLNPFTPGSLFE</sequence>
<feature type="region of interest" description="Disordered" evidence="1">
    <location>
        <begin position="91"/>
        <end position="118"/>
    </location>
</feature>
<evidence type="ECO:0000313" key="2">
    <source>
        <dbReference type="EMBL" id="KAJ8891777.1"/>
    </source>
</evidence>
<comment type="caution">
    <text evidence="2">The sequence shown here is derived from an EMBL/GenBank/DDBJ whole genome shotgun (WGS) entry which is preliminary data.</text>
</comment>
<gene>
    <name evidence="2" type="ORF">PR048_004330</name>
</gene>
<name>A0ABQ9I548_9NEOP</name>
<proteinExistence type="predicted"/>
<protein>
    <submittedName>
        <fullName evidence="2">Uncharacterized protein</fullName>
    </submittedName>
</protein>
<reference evidence="2 3" key="1">
    <citation type="submission" date="2023-02" db="EMBL/GenBank/DDBJ databases">
        <title>LHISI_Scaffold_Assembly.</title>
        <authorList>
            <person name="Stuart O.P."/>
            <person name="Cleave R."/>
            <person name="Magrath M.J.L."/>
            <person name="Mikheyev A.S."/>
        </authorList>
    </citation>
    <scope>NUCLEOTIDE SEQUENCE [LARGE SCALE GENOMIC DNA]</scope>
    <source>
        <strain evidence="2">Daus_M_001</strain>
        <tissue evidence="2">Leg muscle</tissue>
    </source>
</reference>
<dbReference type="EMBL" id="JARBHB010000002">
    <property type="protein sequence ID" value="KAJ8891777.1"/>
    <property type="molecule type" value="Genomic_DNA"/>
</dbReference>
<organism evidence="2 3">
    <name type="scientific">Dryococelus australis</name>
    <dbReference type="NCBI Taxonomy" id="614101"/>
    <lineage>
        <taxon>Eukaryota</taxon>
        <taxon>Metazoa</taxon>
        <taxon>Ecdysozoa</taxon>
        <taxon>Arthropoda</taxon>
        <taxon>Hexapoda</taxon>
        <taxon>Insecta</taxon>
        <taxon>Pterygota</taxon>
        <taxon>Neoptera</taxon>
        <taxon>Polyneoptera</taxon>
        <taxon>Phasmatodea</taxon>
        <taxon>Verophasmatodea</taxon>
        <taxon>Anareolatae</taxon>
        <taxon>Phasmatidae</taxon>
        <taxon>Eurycanthinae</taxon>
        <taxon>Dryococelus</taxon>
    </lineage>
</organism>
<evidence type="ECO:0000256" key="1">
    <source>
        <dbReference type="SAM" id="MobiDB-lite"/>
    </source>
</evidence>
<feature type="region of interest" description="Disordered" evidence="1">
    <location>
        <begin position="258"/>
        <end position="307"/>
    </location>
</feature>
<keyword evidence="3" id="KW-1185">Reference proteome</keyword>
<accession>A0ABQ9I548</accession>
<evidence type="ECO:0000313" key="3">
    <source>
        <dbReference type="Proteomes" id="UP001159363"/>
    </source>
</evidence>